<name>A0A067DEI2_CITSI</name>
<sequence length="48" mass="5123">GVILMRLELSGKIQSASLISVTEPETDLFLPSTSDKLATESGVSEMLQ</sequence>
<protein>
    <submittedName>
        <fullName evidence="1">Uncharacterized protein</fullName>
    </submittedName>
</protein>
<gene>
    <name evidence="1" type="ORF">CISIN_1g0022901mg</name>
</gene>
<keyword evidence="2" id="KW-1185">Reference proteome</keyword>
<dbReference type="Proteomes" id="UP000027120">
    <property type="component" value="Unassembled WGS sequence"/>
</dbReference>
<evidence type="ECO:0000313" key="1">
    <source>
        <dbReference type="EMBL" id="KDO41394.1"/>
    </source>
</evidence>
<proteinExistence type="predicted"/>
<accession>A0A067DEI2</accession>
<organism evidence="1 2">
    <name type="scientific">Citrus sinensis</name>
    <name type="common">Sweet orange</name>
    <name type="synonym">Citrus aurantium var. sinensis</name>
    <dbReference type="NCBI Taxonomy" id="2711"/>
    <lineage>
        <taxon>Eukaryota</taxon>
        <taxon>Viridiplantae</taxon>
        <taxon>Streptophyta</taxon>
        <taxon>Embryophyta</taxon>
        <taxon>Tracheophyta</taxon>
        <taxon>Spermatophyta</taxon>
        <taxon>Magnoliopsida</taxon>
        <taxon>eudicotyledons</taxon>
        <taxon>Gunneridae</taxon>
        <taxon>Pentapetalae</taxon>
        <taxon>rosids</taxon>
        <taxon>malvids</taxon>
        <taxon>Sapindales</taxon>
        <taxon>Rutaceae</taxon>
        <taxon>Aurantioideae</taxon>
        <taxon>Citrus</taxon>
    </lineage>
</organism>
<evidence type="ECO:0000313" key="2">
    <source>
        <dbReference type="Proteomes" id="UP000027120"/>
    </source>
</evidence>
<dbReference type="AlphaFoldDB" id="A0A067DEI2"/>
<reference evidence="1 2" key="1">
    <citation type="submission" date="2014-04" db="EMBL/GenBank/DDBJ databases">
        <authorList>
            <consortium name="International Citrus Genome Consortium"/>
            <person name="Gmitter F."/>
            <person name="Chen C."/>
            <person name="Farmerie W."/>
            <person name="Harkins T."/>
            <person name="Desany B."/>
            <person name="Mohiuddin M."/>
            <person name="Kodira C."/>
            <person name="Borodovsky M."/>
            <person name="Lomsadze A."/>
            <person name="Burns P."/>
            <person name="Jenkins J."/>
            <person name="Prochnik S."/>
            <person name="Shu S."/>
            <person name="Chapman J."/>
            <person name="Pitluck S."/>
            <person name="Schmutz J."/>
            <person name="Rokhsar D."/>
        </authorList>
    </citation>
    <scope>NUCLEOTIDE SEQUENCE</scope>
</reference>
<feature type="non-terminal residue" evidence="1">
    <location>
        <position position="1"/>
    </location>
</feature>
<dbReference type="EMBL" id="KK785645">
    <property type="protein sequence ID" value="KDO41394.1"/>
    <property type="molecule type" value="Genomic_DNA"/>
</dbReference>